<sequence length="73" mass="8197">MSISIASLFLLSALSSGQVEKEVEAKFEYRSEEHCLLIISIVEEELRINKLLGNISDKAVVFECGKIKKVIKQ</sequence>
<accession>A0AAU8HYW7</accession>
<proteinExistence type="predicted"/>
<reference evidence="1" key="1">
    <citation type="submission" date="2024-03" db="EMBL/GenBank/DDBJ databases">
        <authorList>
            <person name="Chantapakul B."/>
            <person name="Wang S."/>
        </authorList>
    </citation>
    <scope>NUCLEOTIDE SEQUENCE</scope>
</reference>
<evidence type="ECO:0000313" key="1">
    <source>
        <dbReference type="EMBL" id="XCI77588.1"/>
    </source>
</evidence>
<dbReference type="EMBL" id="PP429226">
    <property type="protein sequence ID" value="XCI77588.1"/>
    <property type="molecule type" value="Genomic_DNA"/>
</dbReference>
<gene>
    <name evidence="1" type="ORF">LDCGVIBL_CDS0230</name>
</gene>
<protein>
    <submittedName>
        <fullName evidence="1">Uncharacterized protein</fullName>
    </submittedName>
</protein>
<name>A0AAU8HYW7_9CAUD</name>
<organism evidence="1">
    <name type="scientific">Rhizobium phage LG08</name>
    <dbReference type="NCBI Taxonomy" id="3129229"/>
    <lineage>
        <taxon>Viruses</taxon>
        <taxon>Duplodnaviria</taxon>
        <taxon>Heunggongvirae</taxon>
        <taxon>Uroviricota</taxon>
        <taxon>Caudoviricetes</taxon>
    </lineage>
</organism>